<organism evidence="1 2">
    <name type="scientific">Meripilus lineatus</name>
    <dbReference type="NCBI Taxonomy" id="2056292"/>
    <lineage>
        <taxon>Eukaryota</taxon>
        <taxon>Fungi</taxon>
        <taxon>Dikarya</taxon>
        <taxon>Basidiomycota</taxon>
        <taxon>Agaricomycotina</taxon>
        <taxon>Agaricomycetes</taxon>
        <taxon>Polyporales</taxon>
        <taxon>Meripilaceae</taxon>
        <taxon>Meripilus</taxon>
    </lineage>
</organism>
<sequence>MCPDYLRWPGRPGPAAASVSTGTILNPPTWNCNPFNRFGITVASIPSVHVGKHRADPESIPVQFSLSNPTSCP</sequence>
<accession>A0AAD5VHY0</accession>
<proteinExistence type="predicted"/>
<dbReference type="AlphaFoldDB" id="A0AAD5VHY0"/>
<gene>
    <name evidence="1" type="ORF">NLI96_g462</name>
</gene>
<protein>
    <submittedName>
        <fullName evidence="1">Uncharacterized protein</fullName>
    </submittedName>
</protein>
<evidence type="ECO:0000313" key="2">
    <source>
        <dbReference type="Proteomes" id="UP001212997"/>
    </source>
</evidence>
<dbReference type="Proteomes" id="UP001212997">
    <property type="component" value="Unassembled WGS sequence"/>
</dbReference>
<comment type="caution">
    <text evidence="1">The sequence shown here is derived from an EMBL/GenBank/DDBJ whole genome shotgun (WGS) entry which is preliminary data.</text>
</comment>
<name>A0AAD5VHY0_9APHY</name>
<reference evidence="1" key="1">
    <citation type="submission" date="2022-07" db="EMBL/GenBank/DDBJ databases">
        <title>Genome Sequence of Physisporinus lineatus.</title>
        <authorList>
            <person name="Buettner E."/>
        </authorList>
    </citation>
    <scope>NUCLEOTIDE SEQUENCE</scope>
    <source>
        <strain evidence="1">VT162</strain>
    </source>
</reference>
<dbReference type="EMBL" id="JANAWD010000007">
    <property type="protein sequence ID" value="KAJ3491788.1"/>
    <property type="molecule type" value="Genomic_DNA"/>
</dbReference>
<evidence type="ECO:0000313" key="1">
    <source>
        <dbReference type="EMBL" id="KAJ3491788.1"/>
    </source>
</evidence>
<keyword evidence="2" id="KW-1185">Reference proteome</keyword>